<keyword evidence="3" id="KW-0808">Transferase</keyword>
<dbReference type="RefSeq" id="WP_121173061.1">
    <property type="nucleotide sequence ID" value="NZ_RBIN01000006.1"/>
</dbReference>
<dbReference type="SUPFAM" id="SSF53756">
    <property type="entry name" value="UDP-Glycosyltransferase/glycogen phosphorylase"/>
    <property type="match status" value="1"/>
</dbReference>
<comment type="similarity">
    <text evidence="1">Belongs to the glycosyltransferase group 1 family. Glycosyltransferase 4 subfamily.</text>
</comment>
<feature type="domain" description="tRNA-queuosine alpha-mannosyltransferase N-terminal" evidence="7">
    <location>
        <begin position="3"/>
        <end position="171"/>
    </location>
</feature>
<dbReference type="EC" id="2.4.1.110" evidence="4"/>
<evidence type="ECO:0000256" key="4">
    <source>
        <dbReference type="ARBA" id="ARBA00044517"/>
    </source>
</evidence>
<dbReference type="OrthoDB" id="9792163at2"/>
<dbReference type="InterPro" id="IPR051862">
    <property type="entry name" value="GT-like_domain_containing_1"/>
</dbReference>
<name>A0A420WV18_9GAMM</name>
<dbReference type="PANTHER" id="PTHR13615:SF3">
    <property type="entry name" value="GLYCOSYLTRANSFERASE-LIKE DOMAIN-CONTAINING PROTEIN 1"/>
    <property type="match status" value="1"/>
</dbReference>
<organism evidence="8 9">
    <name type="scientific">Kushneria sinocarnis</name>
    <dbReference type="NCBI Taxonomy" id="595502"/>
    <lineage>
        <taxon>Bacteria</taxon>
        <taxon>Pseudomonadati</taxon>
        <taxon>Pseudomonadota</taxon>
        <taxon>Gammaproteobacteria</taxon>
        <taxon>Oceanospirillales</taxon>
        <taxon>Halomonadaceae</taxon>
        <taxon>Kushneria</taxon>
    </lineage>
</organism>
<dbReference type="Gene3D" id="3.40.50.2000">
    <property type="entry name" value="Glycogen Phosphorylase B"/>
    <property type="match status" value="1"/>
</dbReference>
<evidence type="ECO:0000259" key="7">
    <source>
        <dbReference type="Pfam" id="PF12038"/>
    </source>
</evidence>
<dbReference type="Proteomes" id="UP000281975">
    <property type="component" value="Unassembled WGS sequence"/>
</dbReference>
<protein>
    <recommendedName>
        <fullName evidence="5">tRNA-queuosine alpha-mannosyltransferase</fullName>
        <ecNumber evidence="4">2.4.1.110</ecNumber>
    </recommendedName>
</protein>
<proteinExistence type="inferred from homology"/>
<accession>A0A420WV18</accession>
<dbReference type="AlphaFoldDB" id="A0A420WV18"/>
<dbReference type="GO" id="GO:0016438">
    <property type="term" value="F:tRNA-queuosine(34) beta-mannosyltransferase activity"/>
    <property type="evidence" value="ECO:0007669"/>
    <property type="project" value="UniProtKB-EC"/>
</dbReference>
<dbReference type="EMBL" id="RBIN01000006">
    <property type="protein sequence ID" value="RKR02400.1"/>
    <property type="molecule type" value="Genomic_DNA"/>
</dbReference>
<evidence type="ECO:0000256" key="6">
    <source>
        <dbReference type="ARBA" id="ARBA00048439"/>
    </source>
</evidence>
<evidence type="ECO:0000313" key="8">
    <source>
        <dbReference type="EMBL" id="RKR02400.1"/>
    </source>
</evidence>
<evidence type="ECO:0000256" key="1">
    <source>
        <dbReference type="ARBA" id="ARBA00009481"/>
    </source>
</evidence>
<dbReference type="InterPro" id="IPR022701">
    <property type="entry name" value="QTMAN_N"/>
</dbReference>
<evidence type="ECO:0000256" key="3">
    <source>
        <dbReference type="ARBA" id="ARBA00022679"/>
    </source>
</evidence>
<evidence type="ECO:0000256" key="5">
    <source>
        <dbReference type="ARBA" id="ARBA00044539"/>
    </source>
</evidence>
<comment type="catalytic activity">
    <reaction evidence="6">
        <text>queuosine(34) in tRNA(Asp) + GDP-alpha-D-mannose = O-4''-alpha-D-mannosylqueuosine(34) in tRNA(Asp) + GDP + H(+)</text>
        <dbReference type="Rhea" id="RHEA:12885"/>
        <dbReference type="Rhea" id="RHEA-COMP:18572"/>
        <dbReference type="Rhea" id="RHEA-COMP:18581"/>
        <dbReference type="ChEBI" id="CHEBI:15378"/>
        <dbReference type="ChEBI" id="CHEBI:57527"/>
        <dbReference type="ChEBI" id="CHEBI:58189"/>
        <dbReference type="ChEBI" id="CHEBI:194431"/>
        <dbReference type="ChEBI" id="CHEBI:194442"/>
        <dbReference type="EC" id="2.4.1.110"/>
    </reaction>
    <physiologicalReaction direction="left-to-right" evidence="6">
        <dbReference type="Rhea" id="RHEA:12886"/>
    </physiologicalReaction>
</comment>
<keyword evidence="2" id="KW-0328">Glycosyltransferase</keyword>
<evidence type="ECO:0000256" key="2">
    <source>
        <dbReference type="ARBA" id="ARBA00022676"/>
    </source>
</evidence>
<reference evidence="8 9" key="1">
    <citation type="submission" date="2018-10" db="EMBL/GenBank/DDBJ databases">
        <title>Genomic Encyclopedia of Type Strains, Phase IV (KMG-IV): sequencing the most valuable type-strain genomes for metagenomic binning, comparative biology and taxonomic classification.</title>
        <authorList>
            <person name="Goeker M."/>
        </authorList>
    </citation>
    <scope>NUCLEOTIDE SEQUENCE [LARGE SCALE GENOMIC DNA]</scope>
    <source>
        <strain evidence="8 9">DSM 23229</strain>
    </source>
</reference>
<dbReference type="PANTHER" id="PTHR13615">
    <property type="entry name" value="GLYCOSYLTRANSFERASE-LIKE 1"/>
    <property type="match status" value="1"/>
</dbReference>
<keyword evidence="9" id="KW-1185">Reference proteome</keyword>
<comment type="caution">
    <text evidence="8">The sequence shown here is derived from an EMBL/GenBank/DDBJ whole genome shotgun (WGS) entry which is preliminary data.</text>
</comment>
<dbReference type="Pfam" id="PF12038">
    <property type="entry name" value="QTMAN_N"/>
    <property type="match status" value="1"/>
</dbReference>
<evidence type="ECO:0000313" key="9">
    <source>
        <dbReference type="Proteomes" id="UP000281975"/>
    </source>
</evidence>
<dbReference type="CDD" id="cd01635">
    <property type="entry name" value="Glycosyltransferase_GTB-type"/>
    <property type="match status" value="1"/>
</dbReference>
<gene>
    <name evidence="8" type="ORF">C7446_2110</name>
</gene>
<sequence length="349" mass="40137">MRALLLSGYAAASHRYWARGIIEHLPEIDWTLLELSPRHFQWRMRANPLLWSTHSHETLNGHYDLVVATSMVDLATLIGLYPHLGRARRVVYFHENQFAYPSGPGQSFRPEPLMVNLYSALAADRVLFNSSWNRHSLLAGARRFLARMPDRLSHEAVDRIERHSSLLPVPLECVSAGGADSRPARLIWNHRWEYDKNPEDFFAACRALEARNIEFEIAVMGQQFRRSPPVFDQAREEFAARLVCWGGQPRPEYQRRLAEGGIVVSTAEHEFQGLAVMEAVQHGCLPLVPERLCFPEYYAPAYRYDGSLESLTTRLAHWLSEPHARPVPPDVSPWTWPELLPAYRRELLQ</sequence>